<dbReference type="Proteomes" id="UP000027037">
    <property type="component" value="Unassembled WGS sequence"/>
</dbReference>
<evidence type="ECO:0000256" key="1">
    <source>
        <dbReference type="SAM" id="MobiDB-lite"/>
    </source>
</evidence>
<evidence type="ECO:0000313" key="7">
    <source>
        <dbReference type="EMBL" id="KCZ53156.1"/>
    </source>
</evidence>
<dbReference type="InterPro" id="IPR007791">
    <property type="entry name" value="DjlA_N"/>
</dbReference>
<dbReference type="Pfam" id="PF13208">
    <property type="entry name" value="TerB_N"/>
    <property type="match status" value="1"/>
</dbReference>
<dbReference type="Pfam" id="PF05099">
    <property type="entry name" value="TerB"/>
    <property type="match status" value="1"/>
</dbReference>
<dbReference type="Pfam" id="PF01471">
    <property type="entry name" value="PG_binding_1"/>
    <property type="match status" value="1"/>
</dbReference>
<keyword evidence="2" id="KW-0732">Signal</keyword>
<organism evidence="7 8">
    <name type="scientific">Hyphomonas beringensis</name>
    <dbReference type="NCBI Taxonomy" id="1280946"/>
    <lineage>
        <taxon>Bacteria</taxon>
        <taxon>Pseudomonadati</taxon>
        <taxon>Pseudomonadota</taxon>
        <taxon>Alphaproteobacteria</taxon>
        <taxon>Hyphomonadales</taxon>
        <taxon>Hyphomonadaceae</taxon>
        <taxon>Hyphomonas</taxon>
    </lineage>
</organism>
<dbReference type="eggNOG" id="COG4103">
    <property type="taxonomic scope" value="Bacteria"/>
</dbReference>
<accession>A0A062TYQ2</accession>
<dbReference type="Gene3D" id="1.10.3680.10">
    <property type="entry name" value="TerB-like"/>
    <property type="match status" value="1"/>
</dbReference>
<evidence type="ECO:0008006" key="9">
    <source>
        <dbReference type="Google" id="ProtNLM"/>
    </source>
</evidence>
<feature type="chain" id="PRO_5001617859" description="Peptidoglycan binding-like domain-containing protein" evidence="2">
    <location>
        <begin position="29"/>
        <end position="875"/>
    </location>
</feature>
<name>A0A062TYQ2_9PROT</name>
<dbReference type="SUPFAM" id="SSF158682">
    <property type="entry name" value="TerB-like"/>
    <property type="match status" value="1"/>
</dbReference>
<feature type="domain" description="TerB N-terminal" evidence="5">
    <location>
        <begin position="194"/>
        <end position="391"/>
    </location>
</feature>
<dbReference type="InterPro" id="IPR036366">
    <property type="entry name" value="PGBDSf"/>
</dbReference>
<dbReference type="Gene3D" id="1.10.101.10">
    <property type="entry name" value="PGBD-like superfamily/PGBD"/>
    <property type="match status" value="1"/>
</dbReference>
<feature type="domain" description="Co-chaperone DjlA N-terminal" evidence="4">
    <location>
        <begin position="600"/>
        <end position="707"/>
    </location>
</feature>
<reference evidence="7 8" key="1">
    <citation type="journal article" date="2014" name="Antonie Van Leeuwenhoek">
        <title>Hyphomonas beringensis sp. nov. and Hyphomonas chukchiensis sp. nov., isolated from surface seawater of the Bering Sea and Chukchi Sea.</title>
        <authorList>
            <person name="Li C."/>
            <person name="Lai Q."/>
            <person name="Li G."/>
            <person name="Dong C."/>
            <person name="Wang J."/>
            <person name="Liao Y."/>
            <person name="Shao Z."/>
        </authorList>
    </citation>
    <scope>NUCLEOTIDE SEQUENCE [LARGE SCALE GENOMIC DNA]</scope>
    <source>
        <strain evidence="7 8">25B14_1</strain>
    </source>
</reference>
<evidence type="ECO:0000259" key="3">
    <source>
        <dbReference type="Pfam" id="PF01471"/>
    </source>
</evidence>
<dbReference type="RefSeq" id="WP_081811413.1">
    <property type="nucleotide sequence ID" value="NZ_AWFF01000060.1"/>
</dbReference>
<feature type="signal peptide" evidence="2">
    <location>
        <begin position="1"/>
        <end position="28"/>
    </location>
</feature>
<evidence type="ECO:0000259" key="6">
    <source>
        <dbReference type="Pfam" id="PF15615"/>
    </source>
</evidence>
<dbReference type="STRING" id="1280946.HY29_17695"/>
<dbReference type="Pfam" id="PF15615">
    <property type="entry name" value="TerB_C"/>
    <property type="match status" value="1"/>
</dbReference>
<feature type="region of interest" description="Disordered" evidence="1">
    <location>
        <begin position="163"/>
        <end position="186"/>
    </location>
</feature>
<dbReference type="InterPro" id="IPR028932">
    <property type="entry name" value="TerB-C"/>
</dbReference>
<dbReference type="InterPro" id="IPR025266">
    <property type="entry name" value="TerB_N"/>
</dbReference>
<evidence type="ECO:0000259" key="4">
    <source>
        <dbReference type="Pfam" id="PF05099"/>
    </source>
</evidence>
<evidence type="ECO:0000313" key="8">
    <source>
        <dbReference type="Proteomes" id="UP000027037"/>
    </source>
</evidence>
<evidence type="ECO:0000256" key="2">
    <source>
        <dbReference type="SAM" id="SignalP"/>
    </source>
</evidence>
<dbReference type="InterPro" id="IPR002477">
    <property type="entry name" value="Peptidoglycan-bd-like"/>
</dbReference>
<gene>
    <name evidence="7" type="ORF">HY29_17695</name>
</gene>
<evidence type="ECO:0000259" key="5">
    <source>
        <dbReference type="Pfam" id="PF13208"/>
    </source>
</evidence>
<feature type="region of interest" description="Disordered" evidence="1">
    <location>
        <begin position="136"/>
        <end position="155"/>
    </location>
</feature>
<proteinExistence type="predicted"/>
<protein>
    <recommendedName>
        <fullName evidence="9">Peptidoglycan binding-like domain-containing protein</fullName>
    </recommendedName>
</protein>
<dbReference type="PATRIC" id="fig|1280946.3.peg.2820"/>
<dbReference type="CDD" id="cd07176">
    <property type="entry name" value="terB"/>
    <property type="match status" value="1"/>
</dbReference>
<dbReference type="InterPro" id="IPR036365">
    <property type="entry name" value="PGBD-like_sf"/>
</dbReference>
<dbReference type="AlphaFoldDB" id="A0A062TYQ2"/>
<dbReference type="InterPro" id="IPR029024">
    <property type="entry name" value="TerB-like"/>
</dbReference>
<keyword evidence="8" id="KW-1185">Reference proteome</keyword>
<feature type="domain" description="Peptidoglycan binding-like" evidence="3">
    <location>
        <begin position="30"/>
        <end position="85"/>
    </location>
</feature>
<dbReference type="EMBL" id="AWFF01000060">
    <property type="protein sequence ID" value="KCZ53156.1"/>
    <property type="molecule type" value="Genomic_DNA"/>
</dbReference>
<comment type="caution">
    <text evidence="7">The sequence shown here is derived from an EMBL/GenBank/DDBJ whole genome shotgun (WGS) entry which is preliminary data.</text>
</comment>
<dbReference type="SUPFAM" id="SSF47090">
    <property type="entry name" value="PGBD-like"/>
    <property type="match status" value="1"/>
</dbReference>
<feature type="domain" description="TerB-C" evidence="6">
    <location>
        <begin position="741"/>
        <end position="869"/>
    </location>
</feature>
<sequence length="875" mass="96306">MSCNSFRYALIVCLTIANAYLGPSASYAQSPEVKDVQTFLIEEGYLSDTADGFIGPKTMTALEAFQEDQKIVATGEIDAATLSAIEQVRHPPPPIEVEVIPQPVEGEGTKWPVWTLAVAAGLFLFFLFGRRKGQLSRQPQHKTDNARPSEGASGARPLVVQPLQSGIDQGSPPSPKTPRAPGKSKSQAWVASVEAATVGKRNIGGMVYVGAAPKVGRYGEPCRAYIDPSLAVGNSGGDFEGSGLPYWPGYSSITARSRATYLDWLATGRSDPRYNVGYMFLYFYGLERRFFVDAAPLEEKQEILTEVIRLKNAYAENYSARNYLNRFIDAVRVSLSEVTVSGPIFENDGYDLPLSLRSSLGTKIVRDEPINAEWLLSWFMCHPERHLRTPATRCWEEFKTLFRIKFDLAYPNGMKIRKPKRVLKSSYRAASGEFEIEVPILVDGRSVPDVSSLRQPVTEAQKLASASMDELDKFSRYLGRNPEGRGSLEAQALLPPMLWSHFPSAELDGLKDWAENAIGSGGLVPALDLVERLEGERPEKLAKKHFTGSADAMARLGFGIAPDPRYAIRSPKTEDSVVVFRLPENISALEEVSSEYRSALAEIALGTYVAQADGEVVPAEQAALEAAVQNAPDLSQSEKIRLSANLKWLLAVPPDMVFLRQRMKESTEAERLAFRRMALFMASADSVIQPEEVGGIEKIYKALGLDVDSVYADLNDASMSNGLVRVREAQGIPSGEAIPEQSPTKGSRGVQLDVERINETQRQTADVSRLLGAIFAGDEPGQDATEAAEPPSGGLLSGLDPKLSVFVRILLDRNQWTEADYSELCQRHELMSSGALETINEWAIERFDDFLIEEYEGYELNPDVAEQIREQIQGA</sequence>